<reference evidence="2" key="1">
    <citation type="journal article" date="2015" name="BMC Genomics">
        <title>Genomic and transcriptomic analysis of the endophytic fungus Pestalotiopsis fici reveals its lifestyle and high potential for synthesis of natural products.</title>
        <authorList>
            <person name="Wang X."/>
            <person name="Zhang X."/>
            <person name="Liu L."/>
            <person name="Xiang M."/>
            <person name="Wang W."/>
            <person name="Sun X."/>
            <person name="Che Y."/>
            <person name="Guo L."/>
            <person name="Liu G."/>
            <person name="Guo L."/>
            <person name="Wang C."/>
            <person name="Yin W.B."/>
            <person name="Stadler M."/>
            <person name="Zhang X."/>
            <person name="Liu X."/>
        </authorList>
    </citation>
    <scope>NUCLEOTIDE SEQUENCE [LARGE SCALE GENOMIC DNA]</scope>
    <source>
        <strain evidence="2">W106-1 / CGMCC3.15140</strain>
    </source>
</reference>
<dbReference type="GeneID" id="19280258"/>
<dbReference type="HOGENOM" id="CLU_1086270_0_0_1"/>
<dbReference type="InParanoid" id="W3WGL6"/>
<keyword evidence="2" id="KW-1185">Reference proteome</keyword>
<dbReference type="Proteomes" id="UP000030651">
    <property type="component" value="Unassembled WGS sequence"/>
</dbReference>
<dbReference type="EMBL" id="KI912124">
    <property type="protein sequence ID" value="ETS73070.1"/>
    <property type="molecule type" value="Genomic_DNA"/>
</dbReference>
<name>W3WGL6_PESFW</name>
<dbReference type="AlphaFoldDB" id="W3WGL6"/>
<evidence type="ECO:0000313" key="2">
    <source>
        <dbReference type="Proteomes" id="UP000030651"/>
    </source>
</evidence>
<dbReference type="OrthoDB" id="4700703at2759"/>
<sequence>MDVSLLQSNFAASPDYRFWRPPQLVCYQGNGPQGTNIVTAGGLIQSGNHFYLVVVDDLSLLGWSSCATTSSSTKLKDHRRCLTMTRHINYHRSSQEIVGIIGHLVHFSIDQGYGLVRLKSEWIRNDLEAIKQDAIPVDSFHTYLDTPIVMDFVEFVTAGGEQVTGVVIAQQSFCVEAGNSKRKVEALVVNTSSYSVRPEDCGTWVRRSVASNRPFLLGHIIGSSDDGGSTMLVLPFTHFREDLRQVVRRRAFNLSA</sequence>
<dbReference type="KEGG" id="pfy:PFICI_15245"/>
<evidence type="ECO:0000313" key="1">
    <source>
        <dbReference type="EMBL" id="ETS73070.1"/>
    </source>
</evidence>
<accession>W3WGL6</accession>
<organism evidence="1 2">
    <name type="scientific">Pestalotiopsis fici (strain W106-1 / CGMCC3.15140)</name>
    <dbReference type="NCBI Taxonomy" id="1229662"/>
    <lineage>
        <taxon>Eukaryota</taxon>
        <taxon>Fungi</taxon>
        <taxon>Dikarya</taxon>
        <taxon>Ascomycota</taxon>
        <taxon>Pezizomycotina</taxon>
        <taxon>Sordariomycetes</taxon>
        <taxon>Xylariomycetidae</taxon>
        <taxon>Amphisphaeriales</taxon>
        <taxon>Sporocadaceae</taxon>
        <taxon>Pestalotiopsis</taxon>
    </lineage>
</organism>
<gene>
    <name evidence="1" type="ORF">PFICI_15245</name>
</gene>
<dbReference type="RefSeq" id="XP_007842017.1">
    <property type="nucleotide sequence ID" value="XM_007843826.1"/>
</dbReference>
<proteinExistence type="predicted"/>
<protein>
    <submittedName>
        <fullName evidence="1">Uncharacterized protein</fullName>
    </submittedName>
</protein>